<dbReference type="RefSeq" id="WP_339097092.1">
    <property type="nucleotide sequence ID" value="NZ_CP149782.1"/>
</dbReference>
<accession>A0AAU6Q5Z3</accession>
<protein>
    <submittedName>
        <fullName evidence="2">Aminotransferase class IV</fullName>
    </submittedName>
</protein>
<dbReference type="Pfam" id="PF01063">
    <property type="entry name" value="Aminotran_4"/>
    <property type="match status" value="1"/>
</dbReference>
<dbReference type="InterPro" id="IPR036038">
    <property type="entry name" value="Aminotransferase-like"/>
</dbReference>
<dbReference type="InterPro" id="IPR001544">
    <property type="entry name" value="Aminotrans_IV"/>
</dbReference>
<dbReference type="PANTHER" id="PTHR42743">
    <property type="entry name" value="AMINO-ACID AMINOTRANSFERASE"/>
    <property type="match status" value="1"/>
</dbReference>
<dbReference type="GO" id="GO:0046394">
    <property type="term" value="P:carboxylic acid biosynthetic process"/>
    <property type="evidence" value="ECO:0007669"/>
    <property type="project" value="UniProtKB-ARBA"/>
</dbReference>
<evidence type="ECO:0000256" key="1">
    <source>
        <dbReference type="ARBA" id="ARBA00009320"/>
    </source>
</evidence>
<dbReference type="InterPro" id="IPR043131">
    <property type="entry name" value="BCAT-like_N"/>
</dbReference>
<dbReference type="GO" id="GO:0008483">
    <property type="term" value="F:transaminase activity"/>
    <property type="evidence" value="ECO:0007669"/>
    <property type="project" value="UniProtKB-KW"/>
</dbReference>
<dbReference type="PANTHER" id="PTHR42743:SF4">
    <property type="entry name" value="BRANCHED-CHAIN-AMINO-ACID AMINOTRANSFERASE-RELATED"/>
    <property type="match status" value="1"/>
</dbReference>
<dbReference type="AlphaFoldDB" id="A0AAU6Q5Z3"/>
<proteinExistence type="inferred from homology"/>
<dbReference type="SUPFAM" id="SSF56752">
    <property type="entry name" value="D-aminoacid aminotransferase-like PLP-dependent enzymes"/>
    <property type="match status" value="1"/>
</dbReference>
<dbReference type="InterPro" id="IPR043132">
    <property type="entry name" value="BCAT-like_C"/>
</dbReference>
<keyword evidence="2" id="KW-0032">Aminotransferase</keyword>
<gene>
    <name evidence="2" type="ORF">WDJ50_06555</name>
</gene>
<dbReference type="InterPro" id="IPR050571">
    <property type="entry name" value="Class-IV_PLP-Dep_Aminotrnsfr"/>
</dbReference>
<dbReference type="EMBL" id="CP149782">
    <property type="protein sequence ID" value="WYF45770.1"/>
    <property type="molecule type" value="Genomic_DNA"/>
</dbReference>
<evidence type="ECO:0000313" key="2">
    <source>
        <dbReference type="EMBL" id="WYF45770.1"/>
    </source>
</evidence>
<keyword evidence="2" id="KW-0808">Transferase</keyword>
<organism evidence="2">
    <name type="scientific">Deinococcus sp. VB142</name>
    <dbReference type="NCBI Taxonomy" id="3112952"/>
    <lineage>
        <taxon>Bacteria</taxon>
        <taxon>Thermotogati</taxon>
        <taxon>Deinococcota</taxon>
        <taxon>Deinococci</taxon>
        <taxon>Deinococcales</taxon>
        <taxon>Deinococcaceae</taxon>
        <taxon>Deinococcus</taxon>
    </lineage>
</organism>
<sequence>MRPLPPAGQTPAALHGASAFTTVRVQGGEALLWPQHLARLAGTCSFLGLPEPDERLPALPPGTHLMRVTVTDEGTFFSFRPLQPGPRPEGGVSVVLTDWQTHPQLAGHKTGNYLPYRLAGAQATAAGAFEGLLTDGAGQVVDGSRTSPVLELGGRLVVPAGGLPGTTRAQWLTGQDHDERSVHVSELAQVTRAWVCGAGVGVVPVCQLGPKPLPIFWPPVTHPALCWPL</sequence>
<dbReference type="Gene3D" id="3.30.470.10">
    <property type="match status" value="1"/>
</dbReference>
<comment type="similarity">
    <text evidence="1">Belongs to the class-IV pyridoxal-phosphate-dependent aminotransferase family.</text>
</comment>
<dbReference type="Gene3D" id="3.20.10.10">
    <property type="entry name" value="D-amino Acid Aminotransferase, subunit A, domain 2"/>
    <property type="match status" value="1"/>
</dbReference>
<name>A0AAU6Q5Z3_9DEIO</name>
<reference evidence="2" key="1">
    <citation type="submission" date="2024-03" db="EMBL/GenBank/DDBJ databases">
        <title>Deinococcus weizhi sp. nov., isolated from human skin.</title>
        <authorList>
            <person name="Wei Z."/>
            <person name="Tian F."/>
            <person name="Yang C."/>
            <person name="Xin L.T."/>
            <person name="Wen Z.J."/>
            <person name="Lan K.C."/>
            <person name="Yu L."/>
            <person name="Zhe W."/>
            <person name="Dan F.D."/>
            <person name="Jun W."/>
            <person name="Rui Z."/>
            <person name="Yong X.J."/>
            <person name="Ting Y."/>
            <person name="Wei X."/>
            <person name="Xu Z.G."/>
            <person name="Xin Z."/>
            <person name="Dong F.G."/>
            <person name="Ni X.M."/>
            <person name="Zheng M.G."/>
            <person name="Chun Y."/>
            <person name="Qian W.X."/>
        </authorList>
    </citation>
    <scope>NUCLEOTIDE SEQUENCE</scope>
    <source>
        <strain evidence="2">VB142</strain>
    </source>
</reference>